<protein>
    <submittedName>
        <fullName evidence="1">Uncharacterized protein</fullName>
    </submittedName>
</protein>
<dbReference type="EMBL" id="CP045227">
    <property type="protein sequence ID" value="QFS51178.1"/>
    <property type="molecule type" value="Genomic_DNA"/>
</dbReference>
<reference evidence="1 2" key="1">
    <citation type="submission" date="2019-10" db="EMBL/GenBank/DDBJ databases">
        <title>Genomic and transcriptomic insights into the perfect genentic adaptation of a filamentous nitrogen-fixing cyanobacterium to rice fields.</title>
        <authorList>
            <person name="Chen Z."/>
        </authorList>
    </citation>
    <scope>NUCLEOTIDE SEQUENCE [LARGE SCALE GENOMIC DNA]</scope>
    <source>
        <strain evidence="1">CCNUC1</strain>
    </source>
</reference>
<keyword evidence="2" id="KW-1185">Reference proteome</keyword>
<accession>A0A5P8WEJ0</accession>
<sequence length="50" mass="5299">MTLELTLRVASGTICAAIGSQGNRQNKVLPLISQDKAFVINHGKSLSIGF</sequence>
<dbReference type="KEGG" id="nsh:GXM_08672"/>
<organism evidence="1 2">
    <name type="scientific">Nostoc sphaeroides CCNUC1</name>
    <dbReference type="NCBI Taxonomy" id="2653204"/>
    <lineage>
        <taxon>Bacteria</taxon>
        <taxon>Bacillati</taxon>
        <taxon>Cyanobacteriota</taxon>
        <taxon>Cyanophyceae</taxon>
        <taxon>Nostocales</taxon>
        <taxon>Nostocaceae</taxon>
        <taxon>Nostoc</taxon>
    </lineage>
</organism>
<name>A0A5P8WEJ0_9NOSO</name>
<dbReference type="Proteomes" id="UP000326678">
    <property type="component" value="Chromosome Gxm2"/>
</dbReference>
<proteinExistence type="predicted"/>
<gene>
    <name evidence="1" type="ORF">GXM_08672</name>
</gene>
<evidence type="ECO:0000313" key="2">
    <source>
        <dbReference type="Proteomes" id="UP000326678"/>
    </source>
</evidence>
<dbReference type="AlphaFoldDB" id="A0A5P8WEJ0"/>
<evidence type="ECO:0000313" key="1">
    <source>
        <dbReference type="EMBL" id="QFS51178.1"/>
    </source>
</evidence>